<dbReference type="Pfam" id="PF14078">
    <property type="entry name" value="DUF4259"/>
    <property type="match status" value="1"/>
</dbReference>
<dbReference type="AlphaFoldDB" id="A0A5C8ZH95"/>
<dbReference type="Proteomes" id="UP000321234">
    <property type="component" value="Unassembled WGS sequence"/>
</dbReference>
<reference evidence="1 2" key="1">
    <citation type="submission" date="2019-07" db="EMBL/GenBank/DDBJ databases">
        <title>Quadrisphaera sp. strain DD2A genome sequencing and assembly.</title>
        <authorList>
            <person name="Kim I."/>
        </authorList>
    </citation>
    <scope>NUCLEOTIDE SEQUENCE [LARGE SCALE GENOMIC DNA]</scope>
    <source>
        <strain evidence="1 2">DD2A</strain>
    </source>
</reference>
<evidence type="ECO:0000313" key="2">
    <source>
        <dbReference type="Proteomes" id="UP000321234"/>
    </source>
</evidence>
<organism evidence="1 2">
    <name type="scientific">Quadrisphaera setariae</name>
    <dbReference type="NCBI Taxonomy" id="2593304"/>
    <lineage>
        <taxon>Bacteria</taxon>
        <taxon>Bacillati</taxon>
        <taxon>Actinomycetota</taxon>
        <taxon>Actinomycetes</taxon>
        <taxon>Kineosporiales</taxon>
        <taxon>Kineosporiaceae</taxon>
        <taxon>Quadrisphaera</taxon>
    </lineage>
</organism>
<evidence type="ECO:0000313" key="1">
    <source>
        <dbReference type="EMBL" id="TXR57197.1"/>
    </source>
</evidence>
<name>A0A5C8ZH95_9ACTN</name>
<gene>
    <name evidence="1" type="ORF">FMM08_07025</name>
</gene>
<proteinExistence type="predicted"/>
<dbReference type="RefSeq" id="WP_147925616.1">
    <property type="nucleotide sequence ID" value="NZ_VKAC01000003.1"/>
</dbReference>
<dbReference type="InterPro" id="IPR025355">
    <property type="entry name" value="DUF4259"/>
</dbReference>
<dbReference type="EMBL" id="VKAC01000003">
    <property type="protein sequence ID" value="TXR57197.1"/>
    <property type="molecule type" value="Genomic_DNA"/>
</dbReference>
<accession>A0A5C8ZH95</accession>
<dbReference type="OrthoDB" id="73183at2"/>
<keyword evidence="2" id="KW-1185">Reference proteome</keyword>
<sequence>MGAWGTGLVEDDIAADWVDELEDAAVIRRAPLVRAALERAADRGRPLDAPEAVEALAAALVVAWAVDRVDVPAEHHALARSLAEAAPGVVPLAMAACDRITSSEDEEWWERWADAGLVDEALAAVRAARDALAG</sequence>
<comment type="caution">
    <text evidence="1">The sequence shown here is derived from an EMBL/GenBank/DDBJ whole genome shotgun (WGS) entry which is preliminary data.</text>
</comment>
<protein>
    <submittedName>
        <fullName evidence="1">DUF4259 domain-containing protein</fullName>
    </submittedName>
</protein>